<dbReference type="SMART" id="SM00382">
    <property type="entry name" value="AAA"/>
    <property type="match status" value="1"/>
</dbReference>
<evidence type="ECO:0000256" key="1">
    <source>
        <dbReference type="ARBA" id="ARBA00005417"/>
    </source>
</evidence>
<dbReference type="InterPro" id="IPR027417">
    <property type="entry name" value="P-loop_NTPase"/>
</dbReference>
<evidence type="ECO:0000313" key="7">
    <source>
        <dbReference type="Proteomes" id="UP000199492"/>
    </source>
</evidence>
<comment type="similarity">
    <text evidence="1">Belongs to the ABC transporter superfamily.</text>
</comment>
<dbReference type="SUPFAM" id="SSF52540">
    <property type="entry name" value="P-loop containing nucleoside triphosphate hydrolases"/>
    <property type="match status" value="1"/>
</dbReference>
<dbReference type="PROSITE" id="PS50893">
    <property type="entry name" value="ABC_TRANSPORTER_2"/>
    <property type="match status" value="1"/>
</dbReference>
<evidence type="ECO:0000256" key="4">
    <source>
        <dbReference type="ARBA" id="ARBA00022840"/>
    </source>
</evidence>
<name>A0A1G8K0G2_9FLAO</name>
<dbReference type="InterPro" id="IPR003439">
    <property type="entry name" value="ABC_transporter-like_ATP-bd"/>
</dbReference>
<proteinExistence type="inferred from homology"/>
<dbReference type="AlphaFoldDB" id="A0A1G8K0G2"/>
<dbReference type="InterPro" id="IPR017871">
    <property type="entry name" value="ABC_transporter-like_CS"/>
</dbReference>
<accession>A0A1G8K0G2</accession>
<dbReference type="GO" id="GO:0016887">
    <property type="term" value="F:ATP hydrolysis activity"/>
    <property type="evidence" value="ECO:0007669"/>
    <property type="project" value="InterPro"/>
</dbReference>
<evidence type="ECO:0000313" key="6">
    <source>
        <dbReference type="EMBL" id="SDI36918.1"/>
    </source>
</evidence>
<dbReference type="STRING" id="262004.SAMN04489796_11027"/>
<keyword evidence="3" id="KW-0547">Nucleotide-binding</keyword>
<dbReference type="OrthoDB" id="9801987at2"/>
<keyword evidence="2" id="KW-0813">Transport</keyword>
<dbReference type="Gene3D" id="3.40.50.300">
    <property type="entry name" value="P-loop containing nucleotide triphosphate hydrolases"/>
    <property type="match status" value="1"/>
</dbReference>
<dbReference type="PROSITE" id="PS00211">
    <property type="entry name" value="ABC_TRANSPORTER_1"/>
    <property type="match status" value="1"/>
</dbReference>
<sequence length="294" mass="32255">MSTLKINNLSKTYANGVKALDNVSLELENGMFGLLGPNGAGKSSLMRTLATLQEADSGTATLDDIDILNQPAELRKVLGYLPQEFGVYPRITAEQLLTHLAILKGITNKSERKELVNYLLDKVNLYEKRNKSVKGFSGGMKQRVGIAQALIGNPNLIIVDEPTAGLDPGERNRFYNLLADVGKDVIVILSTHIVDDVRELCTKMAIMNLGEIVYHGSPQSAIEDLNSKVFKKIVSRDELQNYANDYKVISNKMVGGQPLIHVFSEAHPQNGFEPVAPGLEDVFFSKINTSNVLV</sequence>
<protein>
    <submittedName>
        <fullName evidence="6">ABC-type multidrug transport system, ATPase component</fullName>
    </submittedName>
</protein>
<evidence type="ECO:0000256" key="2">
    <source>
        <dbReference type="ARBA" id="ARBA00022448"/>
    </source>
</evidence>
<dbReference type="PANTHER" id="PTHR43335">
    <property type="entry name" value="ABC TRANSPORTER, ATP-BINDING PROTEIN"/>
    <property type="match status" value="1"/>
</dbReference>
<feature type="domain" description="ABC transporter" evidence="5">
    <location>
        <begin position="4"/>
        <end position="234"/>
    </location>
</feature>
<organism evidence="6 7">
    <name type="scientific">Winogradskyella thalassocola</name>
    <dbReference type="NCBI Taxonomy" id="262004"/>
    <lineage>
        <taxon>Bacteria</taxon>
        <taxon>Pseudomonadati</taxon>
        <taxon>Bacteroidota</taxon>
        <taxon>Flavobacteriia</taxon>
        <taxon>Flavobacteriales</taxon>
        <taxon>Flavobacteriaceae</taxon>
        <taxon>Winogradskyella</taxon>
    </lineage>
</organism>
<evidence type="ECO:0000259" key="5">
    <source>
        <dbReference type="PROSITE" id="PS50893"/>
    </source>
</evidence>
<dbReference type="Pfam" id="PF00005">
    <property type="entry name" value="ABC_tran"/>
    <property type="match status" value="1"/>
</dbReference>
<keyword evidence="7" id="KW-1185">Reference proteome</keyword>
<dbReference type="Proteomes" id="UP000199492">
    <property type="component" value="Unassembled WGS sequence"/>
</dbReference>
<dbReference type="EMBL" id="FNCZ01000010">
    <property type="protein sequence ID" value="SDI36918.1"/>
    <property type="molecule type" value="Genomic_DNA"/>
</dbReference>
<dbReference type="GO" id="GO:0005524">
    <property type="term" value="F:ATP binding"/>
    <property type="evidence" value="ECO:0007669"/>
    <property type="project" value="UniProtKB-KW"/>
</dbReference>
<dbReference type="RefSeq" id="WP_092470307.1">
    <property type="nucleotide sequence ID" value="NZ_FNCZ01000010.1"/>
</dbReference>
<evidence type="ECO:0000256" key="3">
    <source>
        <dbReference type="ARBA" id="ARBA00022741"/>
    </source>
</evidence>
<dbReference type="CDD" id="cd03264">
    <property type="entry name" value="ABC_drug_resistance_like"/>
    <property type="match status" value="1"/>
</dbReference>
<dbReference type="PANTHER" id="PTHR43335:SF2">
    <property type="entry name" value="ABC TRANSPORTER, ATP-BINDING PROTEIN"/>
    <property type="match status" value="1"/>
</dbReference>
<dbReference type="InterPro" id="IPR003593">
    <property type="entry name" value="AAA+_ATPase"/>
</dbReference>
<keyword evidence="4" id="KW-0067">ATP-binding</keyword>
<reference evidence="7" key="1">
    <citation type="submission" date="2016-10" db="EMBL/GenBank/DDBJ databases">
        <authorList>
            <person name="Varghese N."/>
            <person name="Submissions S."/>
        </authorList>
    </citation>
    <scope>NUCLEOTIDE SEQUENCE [LARGE SCALE GENOMIC DNA]</scope>
    <source>
        <strain evidence="7">DSM 15363</strain>
    </source>
</reference>
<gene>
    <name evidence="6" type="ORF">SAMN04489796_11027</name>
</gene>